<dbReference type="SUPFAM" id="SSF52540">
    <property type="entry name" value="P-loop containing nucleoside triphosphate hydrolases"/>
    <property type="match status" value="1"/>
</dbReference>
<dbReference type="STRING" id="650850.SAMN04488129_1026"/>
<dbReference type="Proteomes" id="UP000198807">
    <property type="component" value="Unassembled WGS sequence"/>
</dbReference>
<dbReference type="PROSITE" id="PS51192">
    <property type="entry name" value="HELICASE_ATP_BIND_1"/>
    <property type="match status" value="1"/>
</dbReference>
<keyword evidence="4" id="KW-1185">Reference proteome</keyword>
<keyword evidence="3" id="KW-0547">Nucleotide-binding</keyword>
<keyword evidence="3" id="KW-0347">Helicase</keyword>
<dbReference type="InterPro" id="IPR050742">
    <property type="entry name" value="Helicase_Restrict-Modif_Enz"/>
</dbReference>
<dbReference type="PANTHER" id="PTHR47396:SF1">
    <property type="entry name" value="ATP-DEPENDENT HELICASE IRC3-RELATED"/>
    <property type="match status" value="1"/>
</dbReference>
<reference evidence="4" key="1">
    <citation type="submission" date="2016-10" db="EMBL/GenBank/DDBJ databases">
        <authorList>
            <person name="Varghese N."/>
            <person name="Submissions S."/>
        </authorList>
    </citation>
    <scope>NUCLEOTIDE SEQUENCE [LARGE SCALE GENOMIC DNA]</scope>
    <source>
        <strain evidence="4">CGMCC 1.9150</strain>
    </source>
</reference>
<dbReference type="InterPro" id="IPR014001">
    <property type="entry name" value="Helicase_ATP-bd"/>
</dbReference>
<dbReference type="OrthoDB" id="5165890at2"/>
<dbReference type="GO" id="GO:0003677">
    <property type="term" value="F:DNA binding"/>
    <property type="evidence" value="ECO:0007669"/>
    <property type="project" value="InterPro"/>
</dbReference>
<dbReference type="InterPro" id="IPR006935">
    <property type="entry name" value="Helicase/UvrB_N"/>
</dbReference>
<dbReference type="RefSeq" id="WP_089709874.1">
    <property type="nucleotide sequence ID" value="NZ_FOBC01000002.1"/>
</dbReference>
<dbReference type="Pfam" id="PF04851">
    <property type="entry name" value="ResIII"/>
    <property type="match status" value="1"/>
</dbReference>
<keyword evidence="3" id="KW-0378">Hydrolase</keyword>
<dbReference type="AlphaFoldDB" id="A0A1H7GK11"/>
<evidence type="ECO:0000256" key="1">
    <source>
        <dbReference type="SAM" id="MobiDB-lite"/>
    </source>
</evidence>
<dbReference type="EMBL" id="FOBC01000002">
    <property type="protein sequence ID" value="SEK38513.1"/>
    <property type="molecule type" value="Genomic_DNA"/>
</dbReference>
<proteinExistence type="predicted"/>
<evidence type="ECO:0000313" key="3">
    <source>
        <dbReference type="EMBL" id="SEK38513.1"/>
    </source>
</evidence>
<dbReference type="PANTHER" id="PTHR47396">
    <property type="entry name" value="TYPE I RESTRICTION ENZYME ECOKI R PROTEIN"/>
    <property type="match status" value="1"/>
</dbReference>
<dbReference type="Gene3D" id="3.40.50.300">
    <property type="entry name" value="P-loop containing nucleotide triphosphate hydrolases"/>
    <property type="match status" value="2"/>
</dbReference>
<evidence type="ECO:0000259" key="2">
    <source>
        <dbReference type="PROSITE" id="PS51192"/>
    </source>
</evidence>
<name>A0A1H7GK11_9GAMM</name>
<feature type="domain" description="Helicase ATP-binding" evidence="2">
    <location>
        <begin position="31"/>
        <end position="189"/>
    </location>
</feature>
<dbReference type="GO" id="GO:0016787">
    <property type="term" value="F:hydrolase activity"/>
    <property type="evidence" value="ECO:0007669"/>
    <property type="project" value="InterPro"/>
</dbReference>
<protein>
    <submittedName>
        <fullName evidence="3">Superfamily II DNA or RNA helicase</fullName>
    </submittedName>
</protein>
<dbReference type="InterPro" id="IPR027417">
    <property type="entry name" value="P-loop_NTPase"/>
</dbReference>
<dbReference type="GO" id="GO:0005524">
    <property type="term" value="F:ATP binding"/>
    <property type="evidence" value="ECO:0007669"/>
    <property type="project" value="InterPro"/>
</dbReference>
<accession>A0A1H7GK11</accession>
<feature type="region of interest" description="Disordered" evidence="1">
    <location>
        <begin position="426"/>
        <end position="476"/>
    </location>
</feature>
<evidence type="ECO:0000313" key="4">
    <source>
        <dbReference type="Proteomes" id="UP000198807"/>
    </source>
</evidence>
<dbReference type="GO" id="GO:0005829">
    <property type="term" value="C:cytosol"/>
    <property type="evidence" value="ECO:0007669"/>
    <property type="project" value="TreeGrafter"/>
</dbReference>
<feature type="compositionally biased region" description="Low complexity" evidence="1">
    <location>
        <begin position="436"/>
        <end position="447"/>
    </location>
</feature>
<sequence>MSASHHQMTGHPRELPALRPWQAACIDQALATLSPSHAHFLCQATPGAGKMLMAAVLTRELMARGDIDYVLYLGPTASVVERAAETLAQVTGKAMHGRLGASGTALTYQALRNCLEELQRLGRDARVLLIWDESHHAAGHADARESANQWGMALMALERQVRFTLALSGTPWRTDGSCLPLLRYLDTPVDDAPADDAATPPPRQQLQPDFIYTLTQAIQDGVCRHPRLQLIDNRSIRLTRYHARSGRRETRRFTSIPHLLKHPAMHYGSLLRHDEPMRHLLDLGCEQLACLRQGDMDAAGLVVASDIVHAEAIAEALEDRQQSVCLVTSKAPNAHARLHAFRDDSTQWIVSVGMVSEGVDIPRLRVCCYLSHIRTEQHFRQVLGRIIRRQGNDDADCFLYALNEPHLRRYARRVADDLPEDLATVSFPMPETASDPAAPTANRAPTPSLTPQDAAPLDDSAEAARARQEGETSTQLALDTAGSAEQLDPDVAFSRAFFERLVALRLLS</sequence>
<keyword evidence="3" id="KW-0067">ATP-binding</keyword>
<organism evidence="3 4">
    <name type="scientific">Halomonas daqiaonensis</name>
    <dbReference type="NCBI Taxonomy" id="650850"/>
    <lineage>
        <taxon>Bacteria</taxon>
        <taxon>Pseudomonadati</taxon>
        <taxon>Pseudomonadota</taxon>
        <taxon>Gammaproteobacteria</taxon>
        <taxon>Oceanospirillales</taxon>
        <taxon>Halomonadaceae</taxon>
        <taxon>Halomonas</taxon>
    </lineage>
</organism>
<dbReference type="GO" id="GO:0004386">
    <property type="term" value="F:helicase activity"/>
    <property type="evidence" value="ECO:0007669"/>
    <property type="project" value="UniProtKB-KW"/>
</dbReference>
<gene>
    <name evidence="3" type="ORF">SAMN04488129_1026</name>
</gene>